<evidence type="ECO:0000256" key="10">
    <source>
        <dbReference type="RuleBase" id="RU351113"/>
    </source>
</evidence>
<keyword evidence="2" id="KW-1003">Cell membrane</keyword>
<feature type="transmembrane region" description="Helical" evidence="10">
    <location>
        <begin position="122"/>
        <end position="146"/>
    </location>
</feature>
<feature type="transmembrane region" description="Helical" evidence="10">
    <location>
        <begin position="300"/>
        <end position="320"/>
    </location>
</feature>
<keyword evidence="5 10" id="KW-0552">Olfaction</keyword>
<evidence type="ECO:0000256" key="7">
    <source>
        <dbReference type="ARBA" id="ARBA00023136"/>
    </source>
</evidence>
<feature type="transmembrane region" description="Helical" evidence="10">
    <location>
        <begin position="183"/>
        <end position="205"/>
    </location>
</feature>
<dbReference type="InterPro" id="IPR004117">
    <property type="entry name" value="7tm6_olfct_rcpt"/>
</dbReference>
<protein>
    <recommendedName>
        <fullName evidence="10">Odorant receptor</fullName>
    </recommendedName>
</protein>
<comment type="similarity">
    <text evidence="10">Belongs to the insect chemoreceptor superfamily. Heteromeric odorant receptor channel (TC 1.A.69) family.</text>
</comment>
<organism evidence="11 12">
    <name type="scientific">Temnothorax curvispinosus</name>
    <dbReference type="NCBI Taxonomy" id="300111"/>
    <lineage>
        <taxon>Eukaryota</taxon>
        <taxon>Metazoa</taxon>
        <taxon>Ecdysozoa</taxon>
        <taxon>Arthropoda</taxon>
        <taxon>Hexapoda</taxon>
        <taxon>Insecta</taxon>
        <taxon>Pterygota</taxon>
        <taxon>Neoptera</taxon>
        <taxon>Endopterygota</taxon>
        <taxon>Hymenoptera</taxon>
        <taxon>Apocrita</taxon>
        <taxon>Aculeata</taxon>
        <taxon>Formicoidea</taxon>
        <taxon>Formicidae</taxon>
        <taxon>Myrmicinae</taxon>
        <taxon>Temnothorax</taxon>
    </lineage>
</organism>
<dbReference type="AlphaFoldDB" id="A0A6J1RFY3"/>
<comment type="caution">
    <text evidence="10">Lacks conserved residue(s) required for the propagation of feature annotation.</text>
</comment>
<dbReference type="OrthoDB" id="6765072at2759"/>
<evidence type="ECO:0000256" key="3">
    <source>
        <dbReference type="ARBA" id="ARBA00022606"/>
    </source>
</evidence>
<keyword evidence="11" id="KW-1185">Reference proteome</keyword>
<dbReference type="Pfam" id="PF02949">
    <property type="entry name" value="7tm_6"/>
    <property type="match status" value="1"/>
</dbReference>
<evidence type="ECO:0000256" key="1">
    <source>
        <dbReference type="ARBA" id="ARBA00004651"/>
    </source>
</evidence>
<keyword evidence="3 10" id="KW-0716">Sensory transduction</keyword>
<dbReference type="GO" id="GO:0007165">
    <property type="term" value="P:signal transduction"/>
    <property type="evidence" value="ECO:0007669"/>
    <property type="project" value="UniProtKB-KW"/>
</dbReference>
<evidence type="ECO:0000256" key="4">
    <source>
        <dbReference type="ARBA" id="ARBA00022692"/>
    </source>
</evidence>
<dbReference type="Proteomes" id="UP000504618">
    <property type="component" value="Unplaced"/>
</dbReference>
<evidence type="ECO:0000313" key="11">
    <source>
        <dbReference type="Proteomes" id="UP000504618"/>
    </source>
</evidence>
<keyword evidence="8 10" id="KW-0675">Receptor</keyword>
<dbReference type="GO" id="GO:0005549">
    <property type="term" value="F:odorant binding"/>
    <property type="evidence" value="ECO:0007669"/>
    <property type="project" value="InterPro"/>
</dbReference>
<evidence type="ECO:0000256" key="2">
    <source>
        <dbReference type="ARBA" id="ARBA00022475"/>
    </source>
</evidence>
<evidence type="ECO:0000256" key="5">
    <source>
        <dbReference type="ARBA" id="ARBA00022725"/>
    </source>
</evidence>
<dbReference type="RefSeq" id="XP_024891696.1">
    <property type="nucleotide sequence ID" value="XM_025035928.1"/>
</dbReference>
<accession>A0A6J1RFY3</accession>
<dbReference type="PANTHER" id="PTHR21137">
    <property type="entry name" value="ODORANT RECEPTOR"/>
    <property type="match status" value="1"/>
</dbReference>
<dbReference type="PANTHER" id="PTHR21137:SF35">
    <property type="entry name" value="ODORANT RECEPTOR 19A-RELATED"/>
    <property type="match status" value="1"/>
</dbReference>
<evidence type="ECO:0000313" key="12">
    <source>
        <dbReference type="RefSeq" id="XP_024891696.1"/>
    </source>
</evidence>
<keyword evidence="6 10" id="KW-1133">Transmembrane helix</keyword>
<feature type="transmembrane region" description="Helical" evidence="10">
    <location>
        <begin position="58"/>
        <end position="83"/>
    </location>
</feature>
<comment type="subcellular location">
    <subcellularLocation>
        <location evidence="1 10">Cell membrane</location>
        <topology evidence="1 10">Multi-pass membrane protein</topology>
    </subcellularLocation>
</comment>
<evidence type="ECO:0000256" key="6">
    <source>
        <dbReference type="ARBA" id="ARBA00022989"/>
    </source>
</evidence>
<keyword evidence="9 10" id="KW-0807">Transducer</keyword>
<feature type="transmembrane region" description="Helical" evidence="10">
    <location>
        <begin position="260"/>
        <end position="288"/>
    </location>
</feature>
<proteinExistence type="inferred from homology"/>
<reference evidence="12" key="1">
    <citation type="submission" date="2025-08" db="UniProtKB">
        <authorList>
            <consortium name="RefSeq"/>
        </authorList>
    </citation>
    <scope>IDENTIFICATION</scope>
    <source>
        <tissue evidence="12">Whole body</tissue>
    </source>
</reference>
<evidence type="ECO:0000256" key="8">
    <source>
        <dbReference type="ARBA" id="ARBA00023170"/>
    </source>
</evidence>
<keyword evidence="4 10" id="KW-0812">Transmembrane</keyword>
<keyword evidence="7 10" id="KW-0472">Membrane</keyword>
<name>A0A6J1RFY3_9HYME</name>
<evidence type="ECO:0000256" key="9">
    <source>
        <dbReference type="ARBA" id="ARBA00023224"/>
    </source>
</evidence>
<dbReference type="GeneID" id="112467331"/>
<feature type="transmembrane region" description="Helical" evidence="10">
    <location>
        <begin position="12"/>
        <end position="33"/>
    </location>
</feature>
<dbReference type="GO" id="GO:0005886">
    <property type="term" value="C:plasma membrane"/>
    <property type="evidence" value="ECO:0007669"/>
    <property type="project" value="UniProtKB-SubCell"/>
</dbReference>
<dbReference type="GO" id="GO:0004984">
    <property type="term" value="F:olfactory receptor activity"/>
    <property type="evidence" value="ECO:0007669"/>
    <property type="project" value="InterPro"/>
</dbReference>
<sequence length="391" mass="45099">MTTRRTINRMMQLMLIMFGYWPGISCVLFYRMFWMTTLAITEYFHCQYFVMHFRFHNLFNLMDCLSSFLAFIKLFSKLLIFWLKQRTFFEILTMMAKDWSDCDNTGVELRETARKAKLSSRIGNGIIILQTMATLAYVIGIFLASFDVDVTDRTVELPLIFKMEYPFVIDTQRKYRLVLATQFLSVAMCSWSANLFNALFLTLTLHVGSQINILICWLGEVGSKDIEKTHDRHDSFVTVITKIVRKHQKIINLSENIENLYSYIALVLFISNTVMICSLGFLVVTAIGSPDASKQITRSILFYIVTSLEAFVFCFAGEYLSKKSKAIGNAAYNSAWYDMKAKNRQVLLFIILRSQRQLQFTAGKMAVLSLEYFTTIMKASGSYLSVLLAMK</sequence>
<gene>
    <name evidence="12" type="primary">LOC112467331</name>
</gene>